<gene>
    <name evidence="1" type="ORF">GCM10011506_46080</name>
</gene>
<reference evidence="2" key="1">
    <citation type="journal article" date="2019" name="Int. J. Syst. Evol. Microbiol.">
        <title>The Global Catalogue of Microorganisms (GCM) 10K type strain sequencing project: providing services to taxonomists for standard genome sequencing and annotation.</title>
        <authorList>
            <consortium name="The Broad Institute Genomics Platform"/>
            <consortium name="The Broad Institute Genome Sequencing Center for Infectious Disease"/>
            <person name="Wu L."/>
            <person name="Ma J."/>
        </authorList>
    </citation>
    <scope>NUCLEOTIDE SEQUENCE [LARGE SCALE GENOMIC DNA]</scope>
    <source>
        <strain evidence="2">CGMCC 1.10832</strain>
    </source>
</reference>
<sequence length="92" mass="10861">MYSKTENPFQQIDQRFDELEALIQGLQKRDNSDSAKIDPHERLTRADIKKQYKVSFGTIHNAMNSDKLLYDKVGRKTLYKRSDVENWINKKA</sequence>
<evidence type="ECO:0000313" key="2">
    <source>
        <dbReference type="Proteomes" id="UP000636010"/>
    </source>
</evidence>
<comment type="caution">
    <text evidence="1">The sequence shown here is derived from an EMBL/GenBank/DDBJ whole genome shotgun (WGS) entry which is preliminary data.</text>
</comment>
<dbReference type="EMBL" id="BMEC01000022">
    <property type="protein sequence ID" value="GGC55179.1"/>
    <property type="molecule type" value="Genomic_DNA"/>
</dbReference>
<organism evidence="1 2">
    <name type="scientific">Marivirga lumbricoides</name>
    <dbReference type="NCBI Taxonomy" id="1046115"/>
    <lineage>
        <taxon>Bacteria</taxon>
        <taxon>Pseudomonadati</taxon>
        <taxon>Bacteroidota</taxon>
        <taxon>Cytophagia</taxon>
        <taxon>Cytophagales</taxon>
        <taxon>Marivirgaceae</taxon>
        <taxon>Marivirga</taxon>
    </lineage>
</organism>
<dbReference type="Proteomes" id="UP000636010">
    <property type="component" value="Unassembled WGS sequence"/>
</dbReference>
<protein>
    <recommendedName>
        <fullName evidence="3">DNA-binding protein</fullName>
    </recommendedName>
</protein>
<accession>A0ABQ1N609</accession>
<evidence type="ECO:0008006" key="3">
    <source>
        <dbReference type="Google" id="ProtNLM"/>
    </source>
</evidence>
<proteinExistence type="predicted"/>
<dbReference type="RefSeq" id="WP_188467714.1">
    <property type="nucleotide sequence ID" value="NZ_BAABHU010000022.1"/>
</dbReference>
<keyword evidence="2" id="KW-1185">Reference proteome</keyword>
<evidence type="ECO:0000313" key="1">
    <source>
        <dbReference type="EMBL" id="GGC55179.1"/>
    </source>
</evidence>
<name>A0ABQ1N609_9BACT</name>